<dbReference type="HOGENOM" id="CLU_891215_0_0_12"/>
<dbReference type="RefSeq" id="WP_013758858.1">
    <property type="nucleotide sequence ID" value="NC_015500.1"/>
</dbReference>
<keyword evidence="2" id="KW-1185">Reference proteome</keyword>
<dbReference type="Proteomes" id="UP000006546">
    <property type="component" value="Chromosome"/>
</dbReference>
<accession>F4LQE4</accession>
<protein>
    <submittedName>
        <fullName evidence="1">TPR domain-containing protein</fullName>
    </submittedName>
</protein>
<dbReference type="eggNOG" id="COG3063">
    <property type="taxonomic scope" value="Bacteria"/>
</dbReference>
<reference evidence="2" key="1">
    <citation type="submission" date="2011-04" db="EMBL/GenBank/DDBJ databases">
        <title>The complete genome of Treponema brennaborense DSM 12168.</title>
        <authorList>
            <person name="Lucas S."/>
            <person name="Han J."/>
            <person name="Lapidus A."/>
            <person name="Bruce D."/>
            <person name="Goodwin L."/>
            <person name="Pitluck S."/>
            <person name="Peters L."/>
            <person name="Kyrpides N."/>
            <person name="Mavromatis K."/>
            <person name="Ivanova N."/>
            <person name="Mikhailova N."/>
            <person name="Pagani I."/>
            <person name="Teshima H."/>
            <person name="Detter J.C."/>
            <person name="Tapia R."/>
            <person name="Han C."/>
            <person name="Land M."/>
            <person name="Hauser L."/>
            <person name="Markowitz V."/>
            <person name="Cheng J.-F."/>
            <person name="Hugenholtz P."/>
            <person name="Woyke T."/>
            <person name="Wu D."/>
            <person name="Gronow S."/>
            <person name="Wellnitz S."/>
            <person name="Brambilla E."/>
            <person name="Klenk H.-P."/>
            <person name="Eisen J.A."/>
        </authorList>
    </citation>
    <scope>NUCLEOTIDE SEQUENCE [LARGE SCALE GENOMIC DNA]</scope>
    <source>
        <strain evidence="2">DSM 12168 / CIP 105900 / DD5/3</strain>
    </source>
</reference>
<dbReference type="SUPFAM" id="SSF48452">
    <property type="entry name" value="TPR-like"/>
    <property type="match status" value="1"/>
</dbReference>
<dbReference type="STRING" id="906968.Trebr_1731"/>
<dbReference type="EMBL" id="CP002696">
    <property type="protein sequence ID" value="AEE17153.1"/>
    <property type="molecule type" value="Genomic_DNA"/>
</dbReference>
<organism evidence="1 2">
    <name type="scientific">Treponema brennaborense (strain DSM 12168 / CIP 105900 / DD5/3)</name>
    <dbReference type="NCBI Taxonomy" id="906968"/>
    <lineage>
        <taxon>Bacteria</taxon>
        <taxon>Pseudomonadati</taxon>
        <taxon>Spirochaetota</taxon>
        <taxon>Spirochaetia</taxon>
        <taxon>Spirochaetales</taxon>
        <taxon>Treponemataceae</taxon>
        <taxon>Treponema</taxon>
    </lineage>
</organism>
<evidence type="ECO:0000313" key="2">
    <source>
        <dbReference type="Proteomes" id="UP000006546"/>
    </source>
</evidence>
<sequence>MSIQSDRGLLQAYEFLKTGDPARAKPLLEDALADDLENGEILFTVRCVNYWTDRIADLATMDTPFERGESLILHWKQFITIVGKDSPAYERSMYAVRKGIFSLALENYQALCNEHNPSQKAEIFRKTGLCYKKLGEYETALSYLGEANTLVSGSPLVLAEMADCYALCGQDRNAKVLFREAFFIDAQKIDIQFLDSELINCLIESVSQKGFSGAVMQEWIPVYGVLYGVFNIKRELRAQEVGRLKQAIYALENELKDASSEPDIVIPRLINHYFWLIDHYVTVNAERAGINETLLKIKLLDIDVYDKYTM</sequence>
<dbReference type="KEGG" id="tbe:Trebr_1731"/>
<dbReference type="AlphaFoldDB" id="F4LQE4"/>
<dbReference type="OrthoDB" id="350674at2"/>
<name>F4LQE4_TREBD</name>
<proteinExistence type="predicted"/>
<gene>
    <name evidence="1" type="ordered locus">Trebr_1731</name>
</gene>
<dbReference type="InterPro" id="IPR011990">
    <property type="entry name" value="TPR-like_helical_dom_sf"/>
</dbReference>
<evidence type="ECO:0000313" key="1">
    <source>
        <dbReference type="EMBL" id="AEE17153.1"/>
    </source>
</evidence>
<dbReference type="Gene3D" id="1.25.40.10">
    <property type="entry name" value="Tetratricopeptide repeat domain"/>
    <property type="match status" value="1"/>
</dbReference>